<organism evidence="6 7">
    <name type="scientific">Babesia divergens</name>
    <dbReference type="NCBI Taxonomy" id="32595"/>
    <lineage>
        <taxon>Eukaryota</taxon>
        <taxon>Sar</taxon>
        <taxon>Alveolata</taxon>
        <taxon>Apicomplexa</taxon>
        <taxon>Aconoidasida</taxon>
        <taxon>Piroplasmida</taxon>
        <taxon>Babesiidae</taxon>
        <taxon>Babesia</taxon>
    </lineage>
</organism>
<dbReference type="Pfam" id="PF17136">
    <property type="entry name" value="ribosomal_L24"/>
    <property type="match status" value="1"/>
</dbReference>
<dbReference type="InterPro" id="IPR008991">
    <property type="entry name" value="Translation_prot_SH3-like_sf"/>
</dbReference>
<dbReference type="AlphaFoldDB" id="A0AAD9LJ41"/>
<dbReference type="GO" id="GO:1990904">
    <property type="term" value="C:ribonucleoprotein complex"/>
    <property type="evidence" value="ECO:0007669"/>
    <property type="project" value="UniProtKB-KW"/>
</dbReference>
<gene>
    <name evidence="6" type="ORF">X943_002016</name>
</gene>
<feature type="region of interest" description="Disordered" evidence="4">
    <location>
        <begin position="224"/>
        <end position="245"/>
    </location>
</feature>
<dbReference type="Gene3D" id="2.30.30.30">
    <property type="match status" value="1"/>
</dbReference>
<keyword evidence="3" id="KW-0687">Ribonucleoprotein</keyword>
<keyword evidence="7" id="KW-1185">Reference proteome</keyword>
<dbReference type="NCBIfam" id="TIGR01079">
    <property type="entry name" value="rplX_bact"/>
    <property type="match status" value="1"/>
</dbReference>
<evidence type="ECO:0000256" key="1">
    <source>
        <dbReference type="ARBA" id="ARBA00010618"/>
    </source>
</evidence>
<dbReference type="GO" id="GO:0006412">
    <property type="term" value="P:translation"/>
    <property type="evidence" value="ECO:0007669"/>
    <property type="project" value="InterPro"/>
</dbReference>
<dbReference type="InterPro" id="IPR057264">
    <property type="entry name" value="Ribosomal_uL24_C"/>
</dbReference>
<keyword evidence="2 6" id="KW-0689">Ribosomal protein</keyword>
<dbReference type="PANTHER" id="PTHR12903">
    <property type="entry name" value="MITOCHONDRIAL RIBOSOMAL PROTEIN L24"/>
    <property type="match status" value="1"/>
</dbReference>
<dbReference type="GO" id="GO:0003723">
    <property type="term" value="F:RNA binding"/>
    <property type="evidence" value="ECO:0007669"/>
    <property type="project" value="InterPro"/>
</dbReference>
<dbReference type="SUPFAM" id="SSF50104">
    <property type="entry name" value="Translation proteins SH3-like domain"/>
    <property type="match status" value="1"/>
</dbReference>
<dbReference type="EMBL" id="JAHBMH010000033">
    <property type="protein sequence ID" value="KAK1937462.1"/>
    <property type="molecule type" value="Genomic_DNA"/>
</dbReference>
<comment type="caution">
    <text evidence="6">The sequence shown here is derived from an EMBL/GenBank/DDBJ whole genome shotgun (WGS) entry which is preliminary data.</text>
</comment>
<dbReference type="InterPro" id="IPR041988">
    <property type="entry name" value="Ribosomal_uL24_KOW"/>
</dbReference>
<comment type="similarity">
    <text evidence="1">Belongs to the universal ribosomal protein uL24 family.</text>
</comment>
<accession>A0AAD9LJ41</accession>
<evidence type="ECO:0000256" key="4">
    <source>
        <dbReference type="SAM" id="MobiDB-lite"/>
    </source>
</evidence>
<reference evidence="6" key="2">
    <citation type="submission" date="2021-05" db="EMBL/GenBank/DDBJ databases">
        <authorList>
            <person name="Pain A."/>
        </authorList>
    </citation>
    <scope>NUCLEOTIDE SEQUENCE</scope>
    <source>
        <strain evidence="6">1802A</strain>
    </source>
</reference>
<dbReference type="Proteomes" id="UP001195914">
    <property type="component" value="Unassembled WGS sequence"/>
</dbReference>
<evidence type="ECO:0000313" key="6">
    <source>
        <dbReference type="EMBL" id="KAK1937462.1"/>
    </source>
</evidence>
<dbReference type="InterPro" id="IPR014722">
    <property type="entry name" value="Rib_uL2_dom2"/>
</dbReference>
<dbReference type="GO" id="GO:0003735">
    <property type="term" value="F:structural constituent of ribosome"/>
    <property type="evidence" value="ECO:0007669"/>
    <property type="project" value="InterPro"/>
</dbReference>
<dbReference type="InterPro" id="IPR003256">
    <property type="entry name" value="Ribosomal_uL24"/>
</dbReference>
<evidence type="ECO:0000259" key="5">
    <source>
        <dbReference type="Pfam" id="PF17136"/>
    </source>
</evidence>
<protein>
    <submittedName>
        <fullName evidence="6">Ribosomal protein L24</fullName>
    </submittedName>
</protein>
<dbReference type="HAMAP" id="MF_01326_B">
    <property type="entry name" value="Ribosomal_uL24_B"/>
    <property type="match status" value="1"/>
</dbReference>
<name>A0AAD9LJ41_BABDI</name>
<evidence type="ECO:0000256" key="3">
    <source>
        <dbReference type="ARBA" id="ARBA00023274"/>
    </source>
</evidence>
<evidence type="ECO:0000256" key="2">
    <source>
        <dbReference type="ARBA" id="ARBA00022980"/>
    </source>
</evidence>
<feature type="domain" description="Large ribosomal subunit protein uL24 C-terminal" evidence="5">
    <location>
        <begin position="91"/>
        <end position="154"/>
    </location>
</feature>
<reference evidence="6" key="1">
    <citation type="journal article" date="2014" name="Nucleic Acids Res.">
        <title>The evolutionary dynamics of variant antigen genes in Babesia reveal a history of genomic innovation underlying host-parasite interaction.</title>
        <authorList>
            <person name="Jackson A.P."/>
            <person name="Otto T.D."/>
            <person name="Darby A."/>
            <person name="Ramaprasad A."/>
            <person name="Xia D."/>
            <person name="Echaide I.E."/>
            <person name="Farber M."/>
            <person name="Gahlot S."/>
            <person name="Gamble J."/>
            <person name="Gupta D."/>
            <person name="Gupta Y."/>
            <person name="Jackson L."/>
            <person name="Malandrin L."/>
            <person name="Malas T.B."/>
            <person name="Moussa E."/>
            <person name="Nair M."/>
            <person name="Reid A.J."/>
            <person name="Sanders M."/>
            <person name="Sharma J."/>
            <person name="Tracey A."/>
            <person name="Quail M.A."/>
            <person name="Weir W."/>
            <person name="Wastling J.M."/>
            <person name="Hall N."/>
            <person name="Willadsen P."/>
            <person name="Lingelbach K."/>
            <person name="Shiels B."/>
            <person name="Tait A."/>
            <person name="Berriman M."/>
            <person name="Allred D.R."/>
            <person name="Pain A."/>
        </authorList>
    </citation>
    <scope>NUCLEOTIDE SEQUENCE</scope>
    <source>
        <strain evidence="6">1802A</strain>
    </source>
</reference>
<proteinExistence type="inferred from homology"/>
<evidence type="ECO:0000313" key="7">
    <source>
        <dbReference type="Proteomes" id="UP001195914"/>
    </source>
</evidence>
<dbReference type="CDD" id="cd06089">
    <property type="entry name" value="KOW_RPL26"/>
    <property type="match status" value="1"/>
</dbReference>
<sequence>MAKFVKAHFQALQMTKNRKIPERSYFLHASKYNSIPKPLTERRQPRRVDLAKCLNMQVGDLVQVLHGQDQNRQGVILKIFHRKNQLIVENCNMRETFWNPKFKQGQPSLVTQEMPIHVTNVALVDPVVKKPTIVKRRYMMNGECVRICKLSGSSLPQPVAIARTLYKRPPKKITPTKDDYMHKDYENFNVLLNLAREIKDRKISTLLADVKAIANRNVERALPAQLTDRAHAAPSNTDDDSQTAH</sequence>
<dbReference type="GO" id="GO:0005840">
    <property type="term" value="C:ribosome"/>
    <property type="evidence" value="ECO:0007669"/>
    <property type="project" value="UniProtKB-KW"/>
</dbReference>